<keyword evidence="3" id="KW-1185">Reference proteome</keyword>
<evidence type="ECO:0000313" key="2">
    <source>
        <dbReference type="EMBL" id="CAE7762129.1"/>
    </source>
</evidence>
<feature type="compositionally biased region" description="Basic and acidic residues" evidence="1">
    <location>
        <begin position="56"/>
        <end position="67"/>
    </location>
</feature>
<protein>
    <submittedName>
        <fullName evidence="2">Uncharacterized protein</fullName>
    </submittedName>
</protein>
<comment type="caution">
    <text evidence="2">The sequence shown here is derived from an EMBL/GenBank/DDBJ whole genome shotgun (WGS) entry which is preliminary data.</text>
</comment>
<reference evidence="2" key="1">
    <citation type="submission" date="2021-02" db="EMBL/GenBank/DDBJ databases">
        <authorList>
            <person name="Dougan E. K."/>
            <person name="Rhodes N."/>
            <person name="Thang M."/>
            <person name="Chan C."/>
        </authorList>
    </citation>
    <scope>NUCLEOTIDE SEQUENCE</scope>
</reference>
<evidence type="ECO:0000313" key="3">
    <source>
        <dbReference type="Proteomes" id="UP000649617"/>
    </source>
</evidence>
<feature type="non-terminal residue" evidence="2">
    <location>
        <position position="94"/>
    </location>
</feature>
<proteinExistence type="predicted"/>
<accession>A0A812Y4H4</accession>
<sequence>AGAANHHCTHAAGGTRRCGNCLHKQCAHTFQAGADSSQNRTLSRRVAPLRPADALDAQHSDVSDRGEGSCIREQLPSGRCYQQLPRRRWSLAHS</sequence>
<dbReference type="Proteomes" id="UP000649617">
    <property type="component" value="Unassembled WGS sequence"/>
</dbReference>
<dbReference type="AlphaFoldDB" id="A0A812Y4H4"/>
<gene>
    <name evidence="2" type="ORF">SPIL2461_LOCUS22258</name>
</gene>
<feature type="non-terminal residue" evidence="2">
    <location>
        <position position="1"/>
    </location>
</feature>
<feature type="region of interest" description="Disordered" evidence="1">
    <location>
        <begin position="50"/>
        <end position="70"/>
    </location>
</feature>
<evidence type="ECO:0000256" key="1">
    <source>
        <dbReference type="SAM" id="MobiDB-lite"/>
    </source>
</evidence>
<name>A0A812Y4H4_SYMPI</name>
<dbReference type="EMBL" id="CAJNIZ010047092">
    <property type="protein sequence ID" value="CAE7762129.1"/>
    <property type="molecule type" value="Genomic_DNA"/>
</dbReference>
<organism evidence="2 3">
    <name type="scientific">Symbiodinium pilosum</name>
    <name type="common">Dinoflagellate</name>
    <dbReference type="NCBI Taxonomy" id="2952"/>
    <lineage>
        <taxon>Eukaryota</taxon>
        <taxon>Sar</taxon>
        <taxon>Alveolata</taxon>
        <taxon>Dinophyceae</taxon>
        <taxon>Suessiales</taxon>
        <taxon>Symbiodiniaceae</taxon>
        <taxon>Symbiodinium</taxon>
    </lineage>
</organism>